<feature type="compositionally biased region" description="Low complexity" evidence="1">
    <location>
        <begin position="78"/>
        <end position="91"/>
    </location>
</feature>
<evidence type="ECO:0000256" key="1">
    <source>
        <dbReference type="SAM" id="MobiDB-lite"/>
    </source>
</evidence>
<reference evidence="2" key="1">
    <citation type="journal article" date="2020" name="Stud. Mycol.">
        <title>101 Dothideomycetes genomes: a test case for predicting lifestyles and emergence of pathogens.</title>
        <authorList>
            <person name="Haridas S."/>
            <person name="Albert R."/>
            <person name="Binder M."/>
            <person name="Bloem J."/>
            <person name="Labutti K."/>
            <person name="Salamov A."/>
            <person name="Andreopoulos B."/>
            <person name="Baker S."/>
            <person name="Barry K."/>
            <person name="Bills G."/>
            <person name="Bluhm B."/>
            <person name="Cannon C."/>
            <person name="Castanera R."/>
            <person name="Culley D."/>
            <person name="Daum C."/>
            <person name="Ezra D."/>
            <person name="Gonzalez J."/>
            <person name="Henrissat B."/>
            <person name="Kuo A."/>
            <person name="Liang C."/>
            <person name="Lipzen A."/>
            <person name="Lutzoni F."/>
            <person name="Magnuson J."/>
            <person name="Mondo S."/>
            <person name="Nolan M."/>
            <person name="Ohm R."/>
            <person name="Pangilinan J."/>
            <person name="Park H.-J."/>
            <person name="Ramirez L."/>
            <person name="Alfaro M."/>
            <person name="Sun H."/>
            <person name="Tritt A."/>
            <person name="Yoshinaga Y."/>
            <person name="Zwiers L.-H."/>
            <person name="Turgeon B."/>
            <person name="Goodwin S."/>
            <person name="Spatafora J."/>
            <person name="Crous P."/>
            <person name="Grigoriev I."/>
        </authorList>
    </citation>
    <scope>NUCLEOTIDE SEQUENCE</scope>
    <source>
        <strain evidence="2">CBS 175.79</strain>
    </source>
</reference>
<keyword evidence="3" id="KW-1185">Reference proteome</keyword>
<sequence length="422" mass="43096">MSGLRDLAKGGWHPKGKGEGGKESFRSDFKGINQVAGWMGKGKGQAAEARENHQSAPLSTLKDPSSFGPPPKHVHYHGAAAAGQSSATSSGDTGGLGAPVSRDGSTAKERLQARREAEARAEEEANRPPPGPYRADTTGLSTANLPKPPQFRPGQATPPPAAAGAGAPKPGPPRLPPRLPPRQNSHPDMHAPPPPPSYNESVEAPAPERGILNQGAMNRLGNAGISVPGFGIGRASPPVPPRQNSSSSSAAVSPPPEASGAGAGGSRGPQLSELQSRFSKMSTTSSDSPPPAQGTTWAEKQAALKTASNFRNDPSKVSFSDMRNAASTANNFRERHGEQAAAGVRAANGLNQKYGLADRVNGLSSPTSPTSPVAESSTAAHGAAAAGKKAPPPPPPKKRNLAGNATGANEPPPIPLASKPRF</sequence>
<evidence type="ECO:0000313" key="3">
    <source>
        <dbReference type="Proteomes" id="UP000799778"/>
    </source>
</evidence>
<feature type="compositionally biased region" description="Basic and acidic residues" evidence="1">
    <location>
        <begin position="16"/>
        <end position="29"/>
    </location>
</feature>
<dbReference type="GeneID" id="54283683"/>
<feature type="region of interest" description="Disordered" evidence="1">
    <location>
        <begin position="1"/>
        <end position="300"/>
    </location>
</feature>
<feature type="compositionally biased region" description="Low complexity" evidence="1">
    <location>
        <begin position="379"/>
        <end position="389"/>
    </location>
</feature>
<dbReference type="Proteomes" id="UP000799778">
    <property type="component" value="Unassembled WGS sequence"/>
</dbReference>
<accession>A0A6A5X7Q7</accession>
<feature type="compositionally biased region" description="Polar residues" evidence="1">
    <location>
        <begin position="272"/>
        <end position="298"/>
    </location>
</feature>
<feature type="compositionally biased region" description="Pro residues" evidence="1">
    <location>
        <begin position="169"/>
        <end position="180"/>
    </location>
</feature>
<feature type="region of interest" description="Disordered" evidence="1">
    <location>
        <begin position="358"/>
        <end position="422"/>
    </location>
</feature>
<dbReference type="AlphaFoldDB" id="A0A6A5X7Q7"/>
<feature type="compositionally biased region" description="Polar residues" evidence="1">
    <location>
        <begin position="362"/>
        <end position="378"/>
    </location>
</feature>
<dbReference type="RefSeq" id="XP_033377327.1">
    <property type="nucleotide sequence ID" value="XM_033526286.1"/>
</dbReference>
<feature type="compositionally biased region" description="Low complexity" evidence="1">
    <location>
        <begin position="242"/>
        <end position="252"/>
    </location>
</feature>
<name>A0A6A5X7Q7_9PLEO</name>
<evidence type="ECO:0000313" key="2">
    <source>
        <dbReference type="EMBL" id="KAF2008988.1"/>
    </source>
</evidence>
<organism evidence="2 3">
    <name type="scientific">Aaosphaeria arxii CBS 175.79</name>
    <dbReference type="NCBI Taxonomy" id="1450172"/>
    <lineage>
        <taxon>Eukaryota</taxon>
        <taxon>Fungi</taxon>
        <taxon>Dikarya</taxon>
        <taxon>Ascomycota</taxon>
        <taxon>Pezizomycotina</taxon>
        <taxon>Dothideomycetes</taxon>
        <taxon>Pleosporomycetidae</taxon>
        <taxon>Pleosporales</taxon>
        <taxon>Pleosporales incertae sedis</taxon>
        <taxon>Aaosphaeria</taxon>
    </lineage>
</organism>
<proteinExistence type="predicted"/>
<dbReference type="EMBL" id="ML978080">
    <property type="protein sequence ID" value="KAF2008988.1"/>
    <property type="molecule type" value="Genomic_DNA"/>
</dbReference>
<feature type="compositionally biased region" description="Basic and acidic residues" evidence="1">
    <location>
        <begin position="105"/>
        <end position="126"/>
    </location>
</feature>
<gene>
    <name evidence="2" type="ORF">BU24DRAFT_415347</name>
</gene>
<dbReference type="OrthoDB" id="3357271at2759"/>
<feature type="compositionally biased region" description="Pro residues" evidence="1">
    <location>
        <begin position="146"/>
        <end position="161"/>
    </location>
</feature>
<protein>
    <submittedName>
        <fullName evidence="2">Uncharacterized protein</fullName>
    </submittedName>
</protein>